<proteinExistence type="predicted"/>
<gene>
    <name evidence="6" type="ORF">GT755_06030</name>
</gene>
<feature type="chain" id="PRO_5039422263" description="Metalloprotease" evidence="5">
    <location>
        <begin position="18"/>
        <end position="252"/>
    </location>
</feature>
<evidence type="ECO:0000256" key="3">
    <source>
        <dbReference type="ARBA" id="ARBA00022989"/>
    </source>
</evidence>
<dbReference type="Proteomes" id="UP000479526">
    <property type="component" value="Unassembled WGS sequence"/>
</dbReference>
<reference evidence="6 7" key="1">
    <citation type="submission" date="2020-01" db="EMBL/GenBank/DDBJ databases">
        <title>Herbidospora sp. NEAU-GS84 nov., a novel actinomycete isolated from soil.</title>
        <authorList>
            <person name="Han L."/>
        </authorList>
    </citation>
    <scope>NUCLEOTIDE SEQUENCE [LARGE SCALE GENOMIC DNA]</scope>
    <source>
        <strain evidence="6 7">NEAU-GS84</strain>
    </source>
</reference>
<evidence type="ECO:0000256" key="5">
    <source>
        <dbReference type="SAM" id="SignalP"/>
    </source>
</evidence>
<sequence>MTLILNVAMAVSLMASAPTGPGALTKNPIYKAGALPAVTCTEETHFADFGTAQRQAENVMTCLEQAWRPLLAKAKIPFKRPTLVLKDGDRVKACGVSGTTYETTSVYCPKSKTIYVWSPVRSRKDELDRPTLLLSVARGYAYHIQQLTGIFPAAQKAFDKAPKRGKKDVSLRLEMQTTCLTAAFLGSVWDSLGHTAEDHNPDYVRYVLVNMHHALGFYNGKPDNAEYWAERGFNTRSPGACKTFSAPAKRVS</sequence>
<feature type="signal peptide" evidence="5">
    <location>
        <begin position="1"/>
        <end position="17"/>
    </location>
</feature>
<accession>A0A7C9JAA7</accession>
<evidence type="ECO:0000256" key="1">
    <source>
        <dbReference type="ARBA" id="ARBA00004167"/>
    </source>
</evidence>
<comment type="caution">
    <text evidence="6">The sequence shown here is derived from an EMBL/GenBank/DDBJ whole genome shotgun (WGS) entry which is preliminary data.</text>
</comment>
<dbReference type="Pfam" id="PF04228">
    <property type="entry name" value="Zn_peptidase"/>
    <property type="match status" value="1"/>
</dbReference>
<comment type="subcellular location">
    <subcellularLocation>
        <location evidence="1">Membrane</location>
        <topology evidence="1">Single-pass membrane protein</topology>
    </subcellularLocation>
</comment>
<dbReference type="RefSeq" id="WP_161478745.1">
    <property type="nucleotide sequence ID" value="NZ_WXEW01000002.1"/>
</dbReference>
<evidence type="ECO:0000256" key="2">
    <source>
        <dbReference type="ARBA" id="ARBA00022692"/>
    </source>
</evidence>
<keyword evidence="4" id="KW-0472">Membrane</keyword>
<keyword evidence="5" id="KW-0732">Signal</keyword>
<dbReference type="PANTHER" id="PTHR30168">
    <property type="entry name" value="PUTATIVE MEMBRANE PROTEIN YPFJ"/>
    <property type="match status" value="1"/>
</dbReference>
<dbReference type="PANTHER" id="PTHR30168:SF0">
    <property type="entry name" value="INNER MEMBRANE PROTEIN"/>
    <property type="match status" value="1"/>
</dbReference>
<organism evidence="6 7">
    <name type="scientific">Herbidospora solisilvae</name>
    <dbReference type="NCBI Taxonomy" id="2696284"/>
    <lineage>
        <taxon>Bacteria</taxon>
        <taxon>Bacillati</taxon>
        <taxon>Actinomycetota</taxon>
        <taxon>Actinomycetes</taxon>
        <taxon>Streptosporangiales</taxon>
        <taxon>Streptosporangiaceae</taxon>
        <taxon>Herbidospora</taxon>
    </lineage>
</organism>
<evidence type="ECO:0000313" key="6">
    <source>
        <dbReference type="EMBL" id="NAS21244.1"/>
    </source>
</evidence>
<dbReference type="GO" id="GO:0016020">
    <property type="term" value="C:membrane"/>
    <property type="evidence" value="ECO:0007669"/>
    <property type="project" value="UniProtKB-SubCell"/>
</dbReference>
<evidence type="ECO:0000313" key="7">
    <source>
        <dbReference type="Proteomes" id="UP000479526"/>
    </source>
</evidence>
<keyword evidence="2" id="KW-0812">Transmembrane</keyword>
<dbReference type="AlphaFoldDB" id="A0A7C9JAA7"/>
<evidence type="ECO:0000256" key="4">
    <source>
        <dbReference type="ARBA" id="ARBA00023136"/>
    </source>
</evidence>
<name>A0A7C9JAA7_9ACTN</name>
<dbReference type="EMBL" id="WXEW01000002">
    <property type="protein sequence ID" value="NAS21244.1"/>
    <property type="molecule type" value="Genomic_DNA"/>
</dbReference>
<evidence type="ECO:0008006" key="8">
    <source>
        <dbReference type="Google" id="ProtNLM"/>
    </source>
</evidence>
<keyword evidence="7" id="KW-1185">Reference proteome</keyword>
<keyword evidence="3" id="KW-1133">Transmembrane helix</keyword>
<protein>
    <recommendedName>
        <fullName evidence="8">Metalloprotease</fullName>
    </recommendedName>
</protein>
<dbReference type="InterPro" id="IPR007343">
    <property type="entry name" value="Uncharacterised_pept_Zn_put"/>
</dbReference>